<gene>
    <name evidence="3" type="ORF">D3272_26365</name>
</gene>
<evidence type="ECO:0000256" key="1">
    <source>
        <dbReference type="SAM" id="Phobius"/>
    </source>
</evidence>
<feature type="domain" description="Fatty acid desaturase" evidence="2">
    <location>
        <begin position="75"/>
        <end position="315"/>
    </location>
</feature>
<feature type="transmembrane region" description="Helical" evidence="1">
    <location>
        <begin position="55"/>
        <end position="79"/>
    </location>
</feature>
<dbReference type="EMBL" id="QYBC01000043">
    <property type="protein sequence ID" value="RYB01389.1"/>
    <property type="molecule type" value="Genomic_DNA"/>
</dbReference>
<organism evidence="3 4">
    <name type="scientific">Lichenibacterium ramalinae</name>
    <dbReference type="NCBI Taxonomy" id="2316527"/>
    <lineage>
        <taxon>Bacteria</taxon>
        <taxon>Pseudomonadati</taxon>
        <taxon>Pseudomonadota</taxon>
        <taxon>Alphaproteobacteria</taxon>
        <taxon>Hyphomicrobiales</taxon>
        <taxon>Lichenihabitantaceae</taxon>
        <taxon>Lichenibacterium</taxon>
    </lineage>
</organism>
<dbReference type="Proteomes" id="UP000289411">
    <property type="component" value="Unassembled WGS sequence"/>
</dbReference>
<dbReference type="CDD" id="cd03511">
    <property type="entry name" value="Rhizopine-oxygenase-like"/>
    <property type="match status" value="1"/>
</dbReference>
<sequence>MAFTGTRRDYGLLGLDAKAAVENGLASAKWYSCPIGRKELKEFMRRSDGPALRDTALWFGLLAFSGGAGVALWGSWWAVLPFAVYGVLYGSASDSRWHECGHGTAFKTRWMNDVLYNVASFMVFREPTIWRWSHTRHHTDTVIVGLDPEFNVMRPADVLAILLNVFAFKNVVLGFKQLVLHASGRVDAEEATFIPDMERPKVFRTARIWLALFALVVLACVLTHSVLPAMLIGLPTMYGAWLQLLFGLTQHAGLDEDVLDHRLNSRTVMMNPVFRFLYWNMNYHIEHHMFPMVPYHALPRLHEVIKHDCPKPYPSLYAAFAEIIPAVLRQAKDPTYFVRRELPSRAKPLDLQPAGPGMVAAE</sequence>
<dbReference type="Pfam" id="PF00487">
    <property type="entry name" value="FA_desaturase"/>
    <property type="match status" value="1"/>
</dbReference>
<dbReference type="GO" id="GO:0016717">
    <property type="term" value="F:oxidoreductase activity, acting on paired donors, with oxidation of a pair of donors resulting in the reduction of molecular oxygen to two molecules of water"/>
    <property type="evidence" value="ECO:0007669"/>
    <property type="project" value="TreeGrafter"/>
</dbReference>
<keyword evidence="1" id="KW-1133">Transmembrane helix</keyword>
<dbReference type="AlphaFoldDB" id="A0A4Q2R6T9"/>
<dbReference type="RefSeq" id="WP_129222222.1">
    <property type="nucleotide sequence ID" value="NZ_QYBC01000043.1"/>
</dbReference>
<evidence type="ECO:0000313" key="4">
    <source>
        <dbReference type="Proteomes" id="UP000289411"/>
    </source>
</evidence>
<reference evidence="3 4" key="2">
    <citation type="submission" date="2019-02" db="EMBL/GenBank/DDBJ databases">
        <title>'Lichenibacterium ramalinii' gen. nov. sp. nov., 'Lichenibacterium minor' gen. nov. sp. nov.</title>
        <authorList>
            <person name="Pankratov T."/>
        </authorList>
    </citation>
    <scope>NUCLEOTIDE SEQUENCE [LARGE SCALE GENOMIC DNA]</scope>
    <source>
        <strain evidence="3 4">RmlP001</strain>
    </source>
</reference>
<comment type="caution">
    <text evidence="3">The sequence shown here is derived from an EMBL/GenBank/DDBJ whole genome shotgun (WGS) entry which is preliminary data.</text>
</comment>
<keyword evidence="1" id="KW-0472">Membrane</keyword>
<proteinExistence type="predicted"/>
<dbReference type="GO" id="GO:0016020">
    <property type="term" value="C:membrane"/>
    <property type="evidence" value="ECO:0007669"/>
    <property type="project" value="TreeGrafter"/>
</dbReference>
<dbReference type="OrthoDB" id="9792534at2"/>
<dbReference type="PANTHER" id="PTHR19353:SF19">
    <property type="entry name" value="DELTA(5) FATTY ACID DESATURASE C-RELATED"/>
    <property type="match status" value="1"/>
</dbReference>
<evidence type="ECO:0000259" key="2">
    <source>
        <dbReference type="Pfam" id="PF00487"/>
    </source>
</evidence>
<feature type="transmembrane region" description="Helical" evidence="1">
    <location>
        <begin position="158"/>
        <end position="175"/>
    </location>
</feature>
<feature type="transmembrane region" description="Helical" evidence="1">
    <location>
        <begin position="208"/>
        <end position="227"/>
    </location>
</feature>
<dbReference type="InterPro" id="IPR005804">
    <property type="entry name" value="FA_desaturase_dom"/>
</dbReference>
<keyword evidence="1" id="KW-0812">Transmembrane</keyword>
<protein>
    <submittedName>
        <fullName evidence="3">Fatty acid desaturase</fullName>
    </submittedName>
</protein>
<dbReference type="GO" id="GO:0008610">
    <property type="term" value="P:lipid biosynthetic process"/>
    <property type="evidence" value="ECO:0007669"/>
    <property type="project" value="UniProtKB-ARBA"/>
</dbReference>
<dbReference type="InterPro" id="IPR039393">
    <property type="entry name" value="Rhizopine-oxygenase-like"/>
</dbReference>
<reference evidence="3 4" key="1">
    <citation type="submission" date="2018-09" db="EMBL/GenBank/DDBJ databases">
        <authorList>
            <person name="Grouzdev D.S."/>
            <person name="Krutkina M.S."/>
        </authorList>
    </citation>
    <scope>NUCLEOTIDE SEQUENCE [LARGE SCALE GENOMIC DNA]</scope>
    <source>
        <strain evidence="3 4">RmlP001</strain>
    </source>
</reference>
<dbReference type="PANTHER" id="PTHR19353">
    <property type="entry name" value="FATTY ACID DESATURASE 2"/>
    <property type="match status" value="1"/>
</dbReference>
<accession>A0A4Q2R6T9</accession>
<name>A0A4Q2R6T9_9HYPH</name>
<evidence type="ECO:0000313" key="3">
    <source>
        <dbReference type="EMBL" id="RYB01389.1"/>
    </source>
</evidence>
<dbReference type="InterPro" id="IPR012171">
    <property type="entry name" value="Fatty_acid_desaturase"/>
</dbReference>
<keyword evidence="4" id="KW-1185">Reference proteome</keyword>